<dbReference type="OrthoDB" id="2284261at2759"/>
<evidence type="ECO:0000313" key="2">
    <source>
        <dbReference type="Proteomes" id="UP000054107"/>
    </source>
</evidence>
<dbReference type="Proteomes" id="UP000054107">
    <property type="component" value="Unassembled WGS sequence"/>
</dbReference>
<protein>
    <submittedName>
        <fullName evidence="1">Uncharacterized protein</fullName>
    </submittedName>
</protein>
<name>A0A0B7N4B7_9FUNG</name>
<gene>
    <name evidence="1" type="primary">PARPA_03480.1 scaffold 7964</name>
</gene>
<accession>A0A0B7N4B7</accession>
<evidence type="ECO:0000313" key="1">
    <source>
        <dbReference type="EMBL" id="CEP09894.1"/>
    </source>
</evidence>
<reference evidence="1 2" key="1">
    <citation type="submission" date="2014-09" db="EMBL/GenBank/DDBJ databases">
        <authorList>
            <person name="Ellenberger Sabrina"/>
        </authorList>
    </citation>
    <scope>NUCLEOTIDE SEQUENCE [LARGE SCALE GENOMIC DNA]</scope>
    <source>
        <strain evidence="1 2">CBS 412.66</strain>
    </source>
</reference>
<dbReference type="AlphaFoldDB" id="A0A0B7N4B7"/>
<sequence length="77" mass="8846">MDSIFISEKHGAHKVFMSRFGDALFVPSREDKKKIEVALKLQKTTLEIVSRENSAWIAKRLRRVIPAAEDLLPVVKR</sequence>
<keyword evidence="2" id="KW-1185">Reference proteome</keyword>
<proteinExistence type="predicted"/>
<organism evidence="1 2">
    <name type="scientific">Parasitella parasitica</name>
    <dbReference type="NCBI Taxonomy" id="35722"/>
    <lineage>
        <taxon>Eukaryota</taxon>
        <taxon>Fungi</taxon>
        <taxon>Fungi incertae sedis</taxon>
        <taxon>Mucoromycota</taxon>
        <taxon>Mucoromycotina</taxon>
        <taxon>Mucoromycetes</taxon>
        <taxon>Mucorales</taxon>
        <taxon>Mucorineae</taxon>
        <taxon>Mucoraceae</taxon>
        <taxon>Parasitella</taxon>
    </lineage>
</organism>
<dbReference type="EMBL" id="LN722574">
    <property type="protein sequence ID" value="CEP09894.1"/>
    <property type="molecule type" value="Genomic_DNA"/>
</dbReference>